<name>A0A8B8B085_CRAVI</name>
<dbReference type="RefSeq" id="XP_022296009.1">
    <property type="nucleotide sequence ID" value="XM_022440301.1"/>
</dbReference>
<dbReference type="InterPro" id="IPR011990">
    <property type="entry name" value="TPR-like_helical_dom_sf"/>
</dbReference>
<accession>A0A8B8B085</accession>
<evidence type="ECO:0000313" key="3">
    <source>
        <dbReference type="RefSeq" id="XP_022296009.1"/>
    </source>
</evidence>
<dbReference type="GeneID" id="111105852"/>
<reference evidence="3" key="1">
    <citation type="submission" date="2025-08" db="UniProtKB">
        <authorList>
            <consortium name="RefSeq"/>
        </authorList>
    </citation>
    <scope>IDENTIFICATION</scope>
    <source>
        <tissue evidence="3">Whole sample</tissue>
    </source>
</reference>
<feature type="compositionally biased region" description="Basic and acidic residues" evidence="1">
    <location>
        <begin position="417"/>
        <end position="427"/>
    </location>
</feature>
<organism evidence="2 3">
    <name type="scientific">Crassostrea virginica</name>
    <name type="common">Eastern oyster</name>
    <dbReference type="NCBI Taxonomy" id="6565"/>
    <lineage>
        <taxon>Eukaryota</taxon>
        <taxon>Metazoa</taxon>
        <taxon>Spiralia</taxon>
        <taxon>Lophotrochozoa</taxon>
        <taxon>Mollusca</taxon>
        <taxon>Bivalvia</taxon>
        <taxon>Autobranchia</taxon>
        <taxon>Pteriomorphia</taxon>
        <taxon>Ostreida</taxon>
        <taxon>Ostreoidea</taxon>
        <taxon>Ostreidae</taxon>
        <taxon>Crassostrea</taxon>
    </lineage>
</organism>
<feature type="region of interest" description="Disordered" evidence="1">
    <location>
        <begin position="258"/>
        <end position="301"/>
    </location>
</feature>
<dbReference type="SUPFAM" id="SSF48452">
    <property type="entry name" value="TPR-like"/>
    <property type="match status" value="1"/>
</dbReference>
<dbReference type="KEGG" id="cvn:111105852"/>
<dbReference type="Gene3D" id="1.25.40.10">
    <property type="entry name" value="Tetratricopeptide repeat domain"/>
    <property type="match status" value="1"/>
</dbReference>
<evidence type="ECO:0000256" key="1">
    <source>
        <dbReference type="SAM" id="MobiDB-lite"/>
    </source>
</evidence>
<feature type="compositionally biased region" description="Polar residues" evidence="1">
    <location>
        <begin position="390"/>
        <end position="415"/>
    </location>
</feature>
<sequence>MEKIKWGFHSLDQLHYAVNSTLRYAMQNERCKRWSKVIETYNLLLWMIDLRNLPEDYEPPALYNMLLYETYYHVGVAYQHVGDHRKASEAYTNAINTVSIPKNGCLAGCVTNSCLMTPLYARRAFAYVRLGDVKNAVKDAEKTVVLDSKNPDVYCIRALTKSSTDNEGAAMKDIELALKLKQGHLCSLMIRAALNKPMVSQFSSLLAVGPQADAINAENDSCTSVTTFRHPRIMEFYDKYLFTLCVPHTIVQVDLTPDKPNKKQLADSQKDGGGSTLKQRPVSAPDAISGEPFKCGTPSKDFDKMVTRRRKDYGEAIRKHVSRPKTASSFFEQLQRERRKQADIQEMERRRVVSAGVKRLNETALVSGTAHAESHAKLNNRIQSAPVVRQTGQRIKSTSSTTIQILDTSTSSKSAKYQREKENKENVDNTSVNSAKSSDVRRKKSVSVKENPEKVQRISSSTKFTFPTPVNYSTPVFQPLNIRDAPRMYYKPWRGDKLPVAEVHRHVLAPCWK</sequence>
<dbReference type="InterPro" id="IPR019734">
    <property type="entry name" value="TPR_rpt"/>
</dbReference>
<evidence type="ECO:0000313" key="2">
    <source>
        <dbReference type="Proteomes" id="UP000694844"/>
    </source>
</evidence>
<gene>
    <name evidence="3" type="primary">LOC111105852</name>
</gene>
<dbReference type="SMART" id="SM00028">
    <property type="entry name" value="TPR"/>
    <property type="match status" value="3"/>
</dbReference>
<proteinExistence type="predicted"/>
<dbReference type="OrthoDB" id="1914839at2759"/>
<feature type="compositionally biased region" description="Basic and acidic residues" evidence="1">
    <location>
        <begin position="258"/>
        <end position="270"/>
    </location>
</feature>
<dbReference type="AlphaFoldDB" id="A0A8B8B085"/>
<feature type="region of interest" description="Disordered" evidence="1">
    <location>
        <begin position="389"/>
        <end position="451"/>
    </location>
</feature>
<dbReference type="Pfam" id="PF13181">
    <property type="entry name" value="TPR_8"/>
    <property type="match status" value="1"/>
</dbReference>
<keyword evidence="2" id="KW-1185">Reference proteome</keyword>
<protein>
    <submittedName>
        <fullName evidence="3">Uncharacterized protein LOC111105852 isoform X1</fullName>
    </submittedName>
</protein>
<dbReference type="Proteomes" id="UP000694844">
    <property type="component" value="Chromosome 8"/>
</dbReference>